<name>E7GDT9_9FIRM</name>
<protein>
    <recommendedName>
        <fullName evidence="1">DUF6194 domain-containing protein</fullName>
    </recommendedName>
</protein>
<dbReference type="AlphaFoldDB" id="E7GDT9"/>
<dbReference type="OrthoDB" id="9783727at2"/>
<dbReference type="RefSeq" id="WP_008790019.1">
    <property type="nucleotide sequence ID" value="NZ_AKCB01000001.1"/>
</dbReference>
<dbReference type="STRING" id="100884.GCA_000269565_02614"/>
<evidence type="ECO:0000313" key="3">
    <source>
        <dbReference type="Proteomes" id="UP000003157"/>
    </source>
</evidence>
<proteinExistence type="predicted"/>
<sequence length="148" mass="17073">MNAEEILQYCLDNLKGVVMVESWGERGIYYNPEGLLQRGVYILTIKDKDGQNDKGSQINREGVFRVNLGIRKKTFIDLFGATPKRPAAGEMVDMNCDFTSLNQIMPHPVYAWMSWICVLNPTPETFGKLKPLIQESYEYAKEKYKKRK</sequence>
<accession>E7GDT9</accession>
<keyword evidence="3" id="KW-1185">Reference proteome</keyword>
<dbReference type="HOGENOM" id="CLU_141054_0_0_9"/>
<dbReference type="EMBL" id="ADKX01000043">
    <property type="protein sequence ID" value="EFW03742.1"/>
    <property type="molecule type" value="Genomic_DNA"/>
</dbReference>
<evidence type="ECO:0000313" key="2">
    <source>
        <dbReference type="EMBL" id="EFW03742.1"/>
    </source>
</evidence>
<dbReference type="eggNOG" id="COG2315">
    <property type="taxonomic scope" value="Bacteria"/>
</dbReference>
<dbReference type="Pfam" id="PF19694">
    <property type="entry name" value="DUF6194"/>
    <property type="match status" value="1"/>
</dbReference>
<dbReference type="GeneID" id="78230428"/>
<evidence type="ECO:0000259" key="1">
    <source>
        <dbReference type="Pfam" id="PF19694"/>
    </source>
</evidence>
<dbReference type="Proteomes" id="UP000003157">
    <property type="component" value="Unassembled WGS sequence"/>
</dbReference>
<reference evidence="2 3" key="1">
    <citation type="submission" date="2010-12" db="EMBL/GenBank/DDBJ databases">
        <title>The Genome Sequence of Coprobacillus sp. strain 29_1.</title>
        <authorList>
            <consortium name="The Broad Institute Genome Sequencing Platform"/>
            <person name="Earl A."/>
            <person name="Ward D."/>
            <person name="Feldgarden M."/>
            <person name="Gevers D."/>
            <person name="Daigneault M."/>
            <person name="Sibley C.D."/>
            <person name="White A."/>
            <person name="Strauss J."/>
            <person name="Allen-Vercoe E."/>
            <person name="Young S.K."/>
            <person name="Zeng Q."/>
            <person name="Gargeya S."/>
            <person name="Fitzgerald M."/>
            <person name="Haas B."/>
            <person name="Abouelleil A."/>
            <person name="Alvarado L."/>
            <person name="Arachchi H.M."/>
            <person name="Berlin A."/>
            <person name="Brown A."/>
            <person name="Chapman S.B."/>
            <person name="Chen Z."/>
            <person name="Dunbar C."/>
            <person name="Freedman E."/>
            <person name="Gearin G."/>
            <person name="Gellesch M."/>
            <person name="Goldberg J."/>
            <person name="Griggs A."/>
            <person name="Gujja S."/>
            <person name="Heilman E."/>
            <person name="Heiman D."/>
            <person name="Howarth C."/>
            <person name="Larson L."/>
            <person name="Lui A."/>
            <person name="MacDonald P.J.P."/>
            <person name="Mehta T."/>
            <person name="Montmayeur A."/>
            <person name="Murphy C."/>
            <person name="Neiman D."/>
            <person name="Pearson M."/>
            <person name="Priest M."/>
            <person name="Roberts A."/>
            <person name="Saif S."/>
            <person name="Shea T."/>
            <person name="Shenoy N."/>
            <person name="Sisk P."/>
            <person name="Stolte C."/>
            <person name="Sykes S."/>
            <person name="White J."/>
            <person name="Yandava C."/>
            <person name="Nusbaum C."/>
            <person name="Birren B."/>
        </authorList>
    </citation>
    <scope>NUCLEOTIDE SEQUENCE [LARGE SCALE GENOMIC DNA]</scope>
    <source>
        <strain evidence="2 3">29_1</strain>
    </source>
</reference>
<comment type="caution">
    <text evidence="2">The sequence shown here is derived from an EMBL/GenBank/DDBJ whole genome shotgun (WGS) entry which is preliminary data.</text>
</comment>
<dbReference type="InterPro" id="IPR045676">
    <property type="entry name" value="DUF6194"/>
</dbReference>
<gene>
    <name evidence="2" type="ORF">HMPREF9488_02932</name>
</gene>
<feature type="domain" description="DUF6194" evidence="1">
    <location>
        <begin position="1"/>
        <end position="148"/>
    </location>
</feature>
<organism evidence="2 3">
    <name type="scientific">Coprobacillus cateniformis</name>
    <dbReference type="NCBI Taxonomy" id="100884"/>
    <lineage>
        <taxon>Bacteria</taxon>
        <taxon>Bacillati</taxon>
        <taxon>Bacillota</taxon>
        <taxon>Erysipelotrichia</taxon>
        <taxon>Erysipelotrichales</taxon>
        <taxon>Coprobacillaceae</taxon>
        <taxon>Coprobacillus</taxon>
    </lineage>
</organism>